<accession>W5JVK4</accession>
<feature type="compositionally biased region" description="Basic and acidic residues" evidence="1">
    <location>
        <begin position="1"/>
        <end position="12"/>
    </location>
</feature>
<dbReference type="AlphaFoldDB" id="W5JVK4"/>
<dbReference type="EMBL" id="ADMH02000298">
    <property type="protein sequence ID" value="ETN67060.1"/>
    <property type="molecule type" value="Genomic_DNA"/>
</dbReference>
<gene>
    <name evidence="2" type="ORF">AND_001139</name>
</gene>
<dbReference type="Proteomes" id="UP000000673">
    <property type="component" value="Unassembled WGS sequence"/>
</dbReference>
<sequence>MVLDSKQWKDLESWSSSSSSSVDDDDNRDKKRSPGTIAVAARNSFSRRLRPNGRQAIFVADSANSRRVLHRERLYGNRNWAGWSGNVTDLQCKPFFLPRACVSVCDWCVESRHSEHRIVSVDRLPCCASVLRAQSTIPPSVRCVITFINRLSIKHEQQQQRRGCLSTE</sequence>
<evidence type="ECO:0000313" key="2">
    <source>
        <dbReference type="EMBL" id="ETN67060.1"/>
    </source>
</evidence>
<feature type="region of interest" description="Disordered" evidence="1">
    <location>
        <begin position="1"/>
        <end position="35"/>
    </location>
</feature>
<dbReference type="VEuPathDB" id="VectorBase:ADAC001139"/>
<reference evidence="2 4" key="1">
    <citation type="journal article" date="2010" name="BMC Genomics">
        <title>Combination of measures distinguishes pre-miRNAs from other stem-loops in the genome of the newly sequenced Anopheles darlingi.</title>
        <authorList>
            <person name="Mendes N.D."/>
            <person name="Freitas A.T."/>
            <person name="Vasconcelos A.T."/>
            <person name="Sagot M.F."/>
        </authorList>
    </citation>
    <scope>NUCLEOTIDE SEQUENCE</scope>
</reference>
<reference evidence="3" key="4">
    <citation type="submission" date="2015-06" db="UniProtKB">
        <authorList>
            <consortium name="EnsemblMetazoa"/>
        </authorList>
    </citation>
    <scope>IDENTIFICATION</scope>
</reference>
<reference evidence="2" key="3">
    <citation type="journal article" date="2013" name="Nucleic Acids Res.">
        <title>The genome of Anopheles darlingi, the main neotropical malaria vector.</title>
        <authorList>
            <person name="Marinotti O."/>
            <person name="Cerqueira G.C."/>
            <person name="de Almeida L.G."/>
            <person name="Ferro M.I."/>
            <person name="Loreto E.L."/>
            <person name="Zaha A."/>
            <person name="Teixeira S.M."/>
            <person name="Wespiser A.R."/>
            <person name="Almeida E Silva A."/>
            <person name="Schlindwein A.D."/>
            <person name="Pacheco A.C."/>
            <person name="Silva A.L."/>
            <person name="Graveley B.R."/>
            <person name="Walenz B.P."/>
            <person name="Lima Bde A."/>
            <person name="Ribeiro C.A."/>
            <person name="Nunes-Silva C.G."/>
            <person name="de Carvalho C.R."/>
            <person name="Soares C.M."/>
            <person name="de Menezes C.B."/>
            <person name="Matiolli C."/>
            <person name="Caffrey D."/>
            <person name="Araujo D.A."/>
            <person name="de Oliveira D.M."/>
            <person name="Golenbock D."/>
            <person name="Grisard E.C."/>
            <person name="Fantinatti-Garboggini F."/>
            <person name="de Carvalho F.M."/>
            <person name="Barcellos F.G."/>
            <person name="Prosdocimi F."/>
            <person name="May G."/>
            <person name="Azevedo Junior G.M."/>
            <person name="Guimaraes G.M."/>
            <person name="Goldman G.H."/>
            <person name="Padilha I.Q."/>
            <person name="Batista Jda S."/>
            <person name="Ferro J.A."/>
            <person name="Ribeiro J.M."/>
            <person name="Fietto J.L."/>
            <person name="Dabbas K.M."/>
            <person name="Cerdeira L."/>
            <person name="Agnez-Lima L.F."/>
            <person name="Brocchi M."/>
            <person name="de Carvalho M.O."/>
            <person name="Teixeira Mde M."/>
            <person name="Diniz Maia Mde M."/>
            <person name="Goldman M.H."/>
            <person name="Cruz Schneider M.P."/>
            <person name="Felipe M.S."/>
            <person name="Hungria M."/>
            <person name="Nicolas M.F."/>
            <person name="Pereira M."/>
            <person name="Montes M.A."/>
            <person name="Cantao M.E."/>
            <person name="Vincentz M."/>
            <person name="Rafael M.S."/>
            <person name="Silverman N."/>
            <person name="Stoco P.H."/>
            <person name="Souza R.C."/>
            <person name="Vicentini R."/>
            <person name="Gazzinelli R.T."/>
            <person name="Neves Rde O."/>
            <person name="Silva R."/>
            <person name="Astolfi-Filho S."/>
            <person name="Maciel T.E."/>
            <person name="Urmenyi T.P."/>
            <person name="Tadei W.P."/>
            <person name="Camargo E.P."/>
            <person name="de Vasconcelos A.T."/>
        </authorList>
    </citation>
    <scope>NUCLEOTIDE SEQUENCE</scope>
</reference>
<dbReference type="HOGENOM" id="CLU_1587885_0_0_1"/>
<proteinExistence type="predicted"/>
<organism evidence="2">
    <name type="scientific">Anopheles darlingi</name>
    <name type="common">Mosquito</name>
    <dbReference type="NCBI Taxonomy" id="43151"/>
    <lineage>
        <taxon>Eukaryota</taxon>
        <taxon>Metazoa</taxon>
        <taxon>Ecdysozoa</taxon>
        <taxon>Arthropoda</taxon>
        <taxon>Hexapoda</taxon>
        <taxon>Insecta</taxon>
        <taxon>Pterygota</taxon>
        <taxon>Neoptera</taxon>
        <taxon>Endopterygota</taxon>
        <taxon>Diptera</taxon>
        <taxon>Nematocera</taxon>
        <taxon>Culicoidea</taxon>
        <taxon>Culicidae</taxon>
        <taxon>Anophelinae</taxon>
        <taxon>Anopheles</taxon>
    </lineage>
</organism>
<evidence type="ECO:0000313" key="4">
    <source>
        <dbReference type="Proteomes" id="UP000000673"/>
    </source>
</evidence>
<reference evidence="2" key="2">
    <citation type="submission" date="2010-05" db="EMBL/GenBank/DDBJ databases">
        <authorList>
            <person name="Almeida L.G."/>
            <person name="Nicolas M.F."/>
            <person name="Souza R.C."/>
            <person name="Vasconcelos A.T.R."/>
        </authorList>
    </citation>
    <scope>NUCLEOTIDE SEQUENCE</scope>
</reference>
<evidence type="ECO:0000313" key="3">
    <source>
        <dbReference type="EnsemblMetazoa" id="ADAC001139-PA"/>
    </source>
</evidence>
<keyword evidence="4" id="KW-1185">Reference proteome</keyword>
<name>W5JVK4_ANODA</name>
<evidence type="ECO:0000256" key="1">
    <source>
        <dbReference type="SAM" id="MobiDB-lite"/>
    </source>
</evidence>
<protein>
    <submittedName>
        <fullName evidence="2 3">Uncharacterized protein</fullName>
    </submittedName>
</protein>
<dbReference type="EnsemblMetazoa" id="ADAC001139-RA">
    <property type="protein sequence ID" value="ADAC001139-PA"/>
    <property type="gene ID" value="ADAC001139"/>
</dbReference>